<comment type="caution">
    <text evidence="1">The sequence shown here is derived from an EMBL/GenBank/DDBJ whole genome shotgun (WGS) entry which is preliminary data.</text>
</comment>
<sequence>MLPTTPHQLPQSPIYQKAMEIFNLSRSISTYLIDDLAPLNEEGAENSHIYFTGDIVQQSVSLVPEILKAESQTFSEEKYKYAASVSRLTNSLYKNCERLETSNSNGKEFISILRHELKKFRKLQRNWMLTL</sequence>
<evidence type="ECO:0000313" key="1">
    <source>
        <dbReference type="EMBL" id="MDT0556790.1"/>
    </source>
</evidence>
<reference evidence="1 2" key="1">
    <citation type="submission" date="2023-09" db="EMBL/GenBank/DDBJ databases">
        <authorList>
            <person name="Rey-Velasco X."/>
        </authorList>
    </citation>
    <scope>NUCLEOTIDE SEQUENCE [LARGE SCALE GENOMIC DNA]</scope>
    <source>
        <strain evidence="1 2">W242</strain>
    </source>
</reference>
<organism evidence="1 2">
    <name type="scientific">Patiriisocius hiemis</name>
    <dbReference type="NCBI Taxonomy" id="3075604"/>
    <lineage>
        <taxon>Bacteria</taxon>
        <taxon>Pseudomonadati</taxon>
        <taxon>Bacteroidota</taxon>
        <taxon>Flavobacteriia</taxon>
        <taxon>Flavobacteriales</taxon>
        <taxon>Flavobacteriaceae</taxon>
        <taxon>Patiriisocius</taxon>
    </lineage>
</organism>
<keyword evidence="2" id="KW-1185">Reference proteome</keyword>
<dbReference type="EMBL" id="JAVRHZ010000008">
    <property type="protein sequence ID" value="MDT0556790.1"/>
    <property type="molecule type" value="Genomic_DNA"/>
</dbReference>
<evidence type="ECO:0000313" key="2">
    <source>
        <dbReference type="Proteomes" id="UP001254488"/>
    </source>
</evidence>
<accession>A0ABU2YF21</accession>
<dbReference type="Proteomes" id="UP001254488">
    <property type="component" value="Unassembled WGS sequence"/>
</dbReference>
<gene>
    <name evidence="1" type="ORF">RM538_12300</name>
</gene>
<dbReference type="RefSeq" id="WP_311333740.1">
    <property type="nucleotide sequence ID" value="NZ_JAVRHZ010000008.1"/>
</dbReference>
<name>A0ABU2YF21_9FLAO</name>
<protein>
    <submittedName>
        <fullName evidence="1">Uncharacterized protein</fullName>
    </submittedName>
</protein>
<proteinExistence type="predicted"/>